<accession>A0A2T0MEC0</accession>
<sequence length="410" mass="40848">MLAAAVVGAVAWWLRRGPDGGEGFAGLETEPRWGWELSLAPDARAAFTEGLRAYHESGGAVRFDGERGVLTTFEPPRLISLHLFADAFAARGDAAMHDPQGTVAELMEQIAGSERSGVLHLRAGWLEGEVDGLDAAGFLAATGEAVRPGAWSGEAGLGALQVIVPATRTSGEPGLSHVNGTPLKTVTTATTGAGLAREPGTEPAGRTDADGATLLEADGVALLETSGIGTETTTGPGAAAGSGAGADGAAGGALRAGADGEAGAQAGTDTVAGSGADDAVSPGSEAVAAMAAQAGAEAETPEAGTPEAEPRAEAGTKARSGTGAQQARVESGAKAGAAGIGAGEPNTMMVDLARVLDRYQEAREKRPDAAAEALLREVLPRLIASGGPGLTWTRPPTAAELRTVLGDSRE</sequence>
<gene>
    <name evidence="2" type="ORF">B0I32_125110</name>
</gene>
<evidence type="ECO:0000256" key="1">
    <source>
        <dbReference type="SAM" id="MobiDB-lite"/>
    </source>
</evidence>
<dbReference type="AlphaFoldDB" id="A0A2T0MEC0"/>
<proteinExistence type="predicted"/>
<keyword evidence="3" id="KW-1185">Reference proteome</keyword>
<feature type="compositionally biased region" description="Gly residues" evidence="1">
    <location>
        <begin position="238"/>
        <end position="251"/>
    </location>
</feature>
<comment type="caution">
    <text evidence="2">The sequence shown here is derived from an EMBL/GenBank/DDBJ whole genome shotgun (WGS) entry which is preliminary data.</text>
</comment>
<dbReference type="Proteomes" id="UP000238312">
    <property type="component" value="Unassembled WGS sequence"/>
</dbReference>
<dbReference type="EMBL" id="PVNG01000025">
    <property type="protein sequence ID" value="PRX55890.1"/>
    <property type="molecule type" value="Genomic_DNA"/>
</dbReference>
<name>A0A2T0MEC0_9ACTN</name>
<reference evidence="2 3" key="1">
    <citation type="submission" date="2018-03" db="EMBL/GenBank/DDBJ databases">
        <title>Genomic Encyclopedia of Type Strains, Phase III (KMG-III): the genomes of soil and plant-associated and newly described type strains.</title>
        <authorList>
            <person name="Whitman W."/>
        </authorList>
    </citation>
    <scope>NUCLEOTIDE SEQUENCE [LARGE SCALE GENOMIC DNA]</scope>
    <source>
        <strain evidence="2 3">CGMCC 4.7104</strain>
    </source>
</reference>
<feature type="compositionally biased region" description="Low complexity" evidence="1">
    <location>
        <begin position="227"/>
        <end position="237"/>
    </location>
</feature>
<feature type="region of interest" description="Disordered" evidence="1">
    <location>
        <begin position="227"/>
        <end position="344"/>
    </location>
</feature>
<organism evidence="2 3">
    <name type="scientific">Nonomuraea fuscirosea</name>
    <dbReference type="NCBI Taxonomy" id="1291556"/>
    <lineage>
        <taxon>Bacteria</taxon>
        <taxon>Bacillati</taxon>
        <taxon>Actinomycetota</taxon>
        <taxon>Actinomycetes</taxon>
        <taxon>Streptosporangiales</taxon>
        <taxon>Streptosporangiaceae</taxon>
        <taxon>Nonomuraea</taxon>
    </lineage>
</organism>
<feature type="compositionally biased region" description="Low complexity" evidence="1">
    <location>
        <begin position="285"/>
        <end position="307"/>
    </location>
</feature>
<evidence type="ECO:0000313" key="3">
    <source>
        <dbReference type="Proteomes" id="UP000238312"/>
    </source>
</evidence>
<protein>
    <submittedName>
        <fullName evidence="2">Uncharacterized protein</fullName>
    </submittedName>
</protein>
<feature type="compositionally biased region" description="Low complexity" evidence="1">
    <location>
        <begin position="252"/>
        <end position="267"/>
    </location>
</feature>
<evidence type="ECO:0000313" key="2">
    <source>
        <dbReference type="EMBL" id="PRX55890.1"/>
    </source>
</evidence>